<keyword evidence="4" id="KW-1185">Reference proteome</keyword>
<feature type="compositionally biased region" description="Basic and acidic residues" evidence="2">
    <location>
        <begin position="307"/>
        <end position="324"/>
    </location>
</feature>
<feature type="coiled-coil region" evidence="1">
    <location>
        <begin position="47"/>
        <end position="74"/>
    </location>
</feature>
<evidence type="ECO:0000256" key="2">
    <source>
        <dbReference type="SAM" id="MobiDB-lite"/>
    </source>
</evidence>
<organism evidence="3 4">
    <name type="scientific">Pleuronectes platessa</name>
    <name type="common">European plaice</name>
    <dbReference type="NCBI Taxonomy" id="8262"/>
    <lineage>
        <taxon>Eukaryota</taxon>
        <taxon>Metazoa</taxon>
        <taxon>Chordata</taxon>
        <taxon>Craniata</taxon>
        <taxon>Vertebrata</taxon>
        <taxon>Euteleostomi</taxon>
        <taxon>Actinopterygii</taxon>
        <taxon>Neopterygii</taxon>
        <taxon>Teleostei</taxon>
        <taxon>Neoteleostei</taxon>
        <taxon>Acanthomorphata</taxon>
        <taxon>Carangaria</taxon>
        <taxon>Pleuronectiformes</taxon>
        <taxon>Pleuronectoidei</taxon>
        <taxon>Pleuronectidae</taxon>
        <taxon>Pleuronectes</taxon>
    </lineage>
</organism>
<comment type="caution">
    <text evidence="3">The sequence shown here is derived from an EMBL/GenBank/DDBJ whole genome shotgun (WGS) entry which is preliminary data.</text>
</comment>
<gene>
    <name evidence="3" type="ORF">PLEPLA_LOCUS6494</name>
</gene>
<feature type="compositionally biased region" description="Basic and acidic residues" evidence="2">
    <location>
        <begin position="398"/>
        <end position="419"/>
    </location>
</feature>
<protein>
    <submittedName>
        <fullName evidence="3">Uncharacterized protein</fullName>
    </submittedName>
</protein>
<keyword evidence="1" id="KW-0175">Coiled coil</keyword>
<evidence type="ECO:0000256" key="1">
    <source>
        <dbReference type="SAM" id="Coils"/>
    </source>
</evidence>
<evidence type="ECO:0000313" key="3">
    <source>
        <dbReference type="EMBL" id="CAB1418668.1"/>
    </source>
</evidence>
<dbReference type="Proteomes" id="UP001153269">
    <property type="component" value="Unassembled WGS sequence"/>
</dbReference>
<sequence length="419" mass="46593">MSAVQLLRVSVHERISAAAEDFLLQVEEGGGKARVPELRAKLSERLMAAVEQILAGLEKTLLEYEGRVERAEQSEREICRQRRLLDGVMQPKVWLHRAVCPADIKQLMVIIEEVPPEEQEDPEPPHIKEEQEERWTNPDGQKLQGLEEADIKFTLTPGTVKSEEDEEKLKSSKLHPRETKENRTDCGGPEPARNSGPGGHLQPGPEDKTEDSSETEDCEDDWMETREPQTGWNTNIQQVMVNKEDVPPEEQHWSPLVDQEDPEPHHIKEEQKEPWTNQDGQQLQGLEEADIKFTLTPVAVKSEEDEEKLKSSKLHPSETKENRADCGGPEPARNSGPDGSLQPGPEDKTEDSSETEETRTQQPPPPPSPPPDARSGDEGGSVPAGITPISVISPGSVSRREGGEKDADPVKEGQDDGLR</sequence>
<feature type="compositionally biased region" description="Polar residues" evidence="2">
    <location>
        <begin position="228"/>
        <end position="240"/>
    </location>
</feature>
<dbReference type="EMBL" id="CADEAL010000335">
    <property type="protein sequence ID" value="CAB1418668.1"/>
    <property type="molecule type" value="Genomic_DNA"/>
</dbReference>
<feature type="compositionally biased region" description="Pro residues" evidence="2">
    <location>
        <begin position="362"/>
        <end position="372"/>
    </location>
</feature>
<dbReference type="AlphaFoldDB" id="A0A9N7YAJ7"/>
<accession>A0A9N7YAJ7</accession>
<feature type="compositionally biased region" description="Basic and acidic residues" evidence="2">
    <location>
        <begin position="167"/>
        <end position="184"/>
    </location>
</feature>
<proteinExistence type="predicted"/>
<name>A0A9N7YAJ7_PLEPL</name>
<feature type="compositionally biased region" description="Polar residues" evidence="2">
    <location>
        <begin position="274"/>
        <end position="284"/>
    </location>
</feature>
<reference evidence="3" key="1">
    <citation type="submission" date="2020-03" db="EMBL/GenBank/DDBJ databases">
        <authorList>
            <person name="Weist P."/>
        </authorList>
    </citation>
    <scope>NUCLEOTIDE SEQUENCE</scope>
</reference>
<feature type="compositionally biased region" description="Acidic residues" evidence="2">
    <location>
        <begin position="212"/>
        <end position="222"/>
    </location>
</feature>
<feature type="compositionally biased region" description="Basic and acidic residues" evidence="2">
    <location>
        <begin position="345"/>
        <end position="359"/>
    </location>
</feature>
<feature type="compositionally biased region" description="Basic and acidic residues" evidence="2">
    <location>
        <begin position="242"/>
        <end position="252"/>
    </location>
</feature>
<evidence type="ECO:0000313" key="4">
    <source>
        <dbReference type="Proteomes" id="UP001153269"/>
    </source>
</evidence>
<feature type="region of interest" description="Disordered" evidence="2">
    <location>
        <begin position="114"/>
        <end position="419"/>
    </location>
</feature>
<feature type="compositionally biased region" description="Basic and acidic residues" evidence="2">
    <location>
        <begin position="123"/>
        <end position="136"/>
    </location>
</feature>
<feature type="compositionally biased region" description="Basic and acidic residues" evidence="2">
    <location>
        <begin position="262"/>
        <end position="273"/>
    </location>
</feature>